<dbReference type="EMBL" id="JAGTAR010000030">
    <property type="protein sequence ID" value="MBR8537312.1"/>
    <property type="molecule type" value="Genomic_DNA"/>
</dbReference>
<accession>A0A941J0C1</accession>
<sequence>MNKLLIALILIPNLAIGQVSKVWETSVDLEVPESVKYYDKENCIFVSNVSGKPSEIDGNGFISKLSADGKVIELKWVDELNAPKGMAIKEGLLYVSDIDYLVIIDIKKAAIVRKIHQPQAKFLNDVTITHSGDILISDSSTSVIYKLDGDELTVWLKNTDWGRINGLYAEKKHVLLGTNNNIVKIDVATKQTEIFLETGGQADGIEADGQGGYYYSFWKGELYRYVPGKEPVQLLNTTEQNVQCADIGFNPHTNEILVPTFFANQVVSYKAR</sequence>
<dbReference type="Gene3D" id="2.120.10.30">
    <property type="entry name" value="TolB, C-terminal domain"/>
    <property type="match status" value="1"/>
</dbReference>
<reference evidence="1" key="2">
    <citation type="submission" date="2021-04" db="EMBL/GenBank/DDBJ databases">
        <authorList>
            <person name="Zhang T."/>
            <person name="Zhang Y."/>
            <person name="Lu D."/>
            <person name="Zuo D."/>
            <person name="Du Z."/>
        </authorList>
    </citation>
    <scope>NUCLEOTIDE SEQUENCE</scope>
    <source>
        <strain evidence="1">JR1</strain>
    </source>
</reference>
<proteinExistence type="predicted"/>
<evidence type="ECO:0000313" key="1">
    <source>
        <dbReference type="EMBL" id="MBR8537312.1"/>
    </source>
</evidence>
<comment type="caution">
    <text evidence="1">The sequence shown here is derived from an EMBL/GenBank/DDBJ whole genome shotgun (WGS) entry which is preliminary data.</text>
</comment>
<name>A0A941J0C1_9BACT</name>
<dbReference type="AlphaFoldDB" id="A0A941J0C1"/>
<dbReference type="Proteomes" id="UP000679220">
    <property type="component" value="Unassembled WGS sequence"/>
</dbReference>
<gene>
    <name evidence="1" type="ORF">KDU71_17215</name>
</gene>
<evidence type="ECO:0000313" key="2">
    <source>
        <dbReference type="Proteomes" id="UP000679220"/>
    </source>
</evidence>
<keyword evidence="2" id="KW-1185">Reference proteome</keyword>
<organism evidence="1 2">
    <name type="scientific">Carboxylicivirga sediminis</name>
    <dbReference type="NCBI Taxonomy" id="2006564"/>
    <lineage>
        <taxon>Bacteria</taxon>
        <taxon>Pseudomonadati</taxon>
        <taxon>Bacteroidota</taxon>
        <taxon>Bacteroidia</taxon>
        <taxon>Marinilabiliales</taxon>
        <taxon>Marinilabiliaceae</taxon>
        <taxon>Carboxylicivirga</taxon>
    </lineage>
</organism>
<dbReference type="InterPro" id="IPR011042">
    <property type="entry name" value="6-blade_b-propeller_TolB-like"/>
</dbReference>
<dbReference type="RefSeq" id="WP_212192337.1">
    <property type="nucleotide sequence ID" value="NZ_JAGTAR010000030.1"/>
</dbReference>
<dbReference type="SUPFAM" id="SSF63829">
    <property type="entry name" value="Calcium-dependent phosphotriesterase"/>
    <property type="match status" value="1"/>
</dbReference>
<protein>
    <submittedName>
        <fullName evidence="1">Uncharacterized protein</fullName>
    </submittedName>
</protein>
<reference evidence="1" key="1">
    <citation type="journal article" date="2018" name="Int. J. Syst. Evol. Microbiol.">
        <title>Carboxylicivirga sediminis sp. nov., isolated from coastal sediment.</title>
        <authorList>
            <person name="Wang F.Q."/>
            <person name="Ren L.H."/>
            <person name="Zou R.J."/>
            <person name="Sun Y.Z."/>
            <person name="Liu X.J."/>
            <person name="Jiang F."/>
            <person name="Liu L.J."/>
        </authorList>
    </citation>
    <scope>NUCLEOTIDE SEQUENCE</scope>
    <source>
        <strain evidence="1">JR1</strain>
    </source>
</reference>